<dbReference type="InterPro" id="IPR016939">
    <property type="entry name" value="Ribosomal_mS23_fun"/>
</dbReference>
<evidence type="ECO:0000256" key="3">
    <source>
        <dbReference type="ARBA" id="ARBA00022980"/>
    </source>
</evidence>
<evidence type="ECO:0000256" key="5">
    <source>
        <dbReference type="ARBA" id="ARBA00023274"/>
    </source>
</evidence>
<accession>A0A9P6H7L6</accession>
<evidence type="ECO:0000256" key="6">
    <source>
        <dbReference type="ARBA" id="ARBA00035137"/>
    </source>
</evidence>
<dbReference type="OrthoDB" id="5542239at2759"/>
<comment type="subcellular location">
    <subcellularLocation>
        <location evidence="1">Mitochondrion</location>
    </subcellularLocation>
</comment>
<comment type="caution">
    <text evidence="8">The sequence shown here is derived from an EMBL/GenBank/DDBJ whole genome shotgun (WGS) entry which is preliminary data.</text>
</comment>
<dbReference type="AlphaFoldDB" id="A0A9P6H7L6"/>
<comment type="similarity">
    <text evidence="2">Belongs to the mitochondrion-specific ribosomal protein mS23 family.</text>
</comment>
<name>A0A9P6H7L6_9AGAM</name>
<proteinExistence type="inferred from homology"/>
<dbReference type="EMBL" id="WIUZ02000014">
    <property type="protein sequence ID" value="KAF9781197.1"/>
    <property type="molecule type" value="Genomic_DNA"/>
</dbReference>
<evidence type="ECO:0000256" key="1">
    <source>
        <dbReference type="ARBA" id="ARBA00004173"/>
    </source>
</evidence>
<keyword evidence="3 8" id="KW-0689">Ribosomal protein</keyword>
<keyword evidence="9" id="KW-1185">Reference proteome</keyword>
<dbReference type="GO" id="GO:0005763">
    <property type="term" value="C:mitochondrial small ribosomal subunit"/>
    <property type="evidence" value="ECO:0007669"/>
    <property type="project" value="InterPro"/>
</dbReference>
<dbReference type="Proteomes" id="UP000736335">
    <property type="component" value="Unassembled WGS sequence"/>
</dbReference>
<reference evidence="8" key="2">
    <citation type="submission" date="2020-11" db="EMBL/GenBank/DDBJ databases">
        <authorList>
            <consortium name="DOE Joint Genome Institute"/>
            <person name="Kuo A."/>
            <person name="Miyauchi S."/>
            <person name="Kiss E."/>
            <person name="Drula E."/>
            <person name="Kohler A."/>
            <person name="Sanchez-Garcia M."/>
            <person name="Andreopoulos B."/>
            <person name="Barry K.W."/>
            <person name="Bonito G."/>
            <person name="Buee M."/>
            <person name="Carver A."/>
            <person name="Chen C."/>
            <person name="Cichocki N."/>
            <person name="Clum A."/>
            <person name="Culley D."/>
            <person name="Crous P.W."/>
            <person name="Fauchery L."/>
            <person name="Girlanda M."/>
            <person name="Hayes R."/>
            <person name="Keri Z."/>
            <person name="Labutti K."/>
            <person name="Lipzen A."/>
            <person name="Lombard V."/>
            <person name="Magnuson J."/>
            <person name="Maillard F."/>
            <person name="Morin E."/>
            <person name="Murat C."/>
            <person name="Nolan M."/>
            <person name="Ohm R."/>
            <person name="Pangilinan J."/>
            <person name="Pereira M."/>
            <person name="Perotto S."/>
            <person name="Peter M."/>
            <person name="Riley R."/>
            <person name="Sitrit Y."/>
            <person name="Stielow B."/>
            <person name="Szollosi G."/>
            <person name="Zifcakova L."/>
            <person name="Stursova M."/>
            <person name="Spatafora J.W."/>
            <person name="Tedersoo L."/>
            <person name="Vaario L.-M."/>
            <person name="Yamada A."/>
            <person name="Yan M."/>
            <person name="Wang P."/>
            <person name="Xu J."/>
            <person name="Bruns T."/>
            <person name="Baldrian P."/>
            <person name="Vilgalys R."/>
            <person name="Henrissat B."/>
            <person name="Grigoriev I.V."/>
            <person name="Hibbett D."/>
            <person name="Nagy L.G."/>
            <person name="Martin F.M."/>
        </authorList>
    </citation>
    <scope>NUCLEOTIDE SEQUENCE</scope>
    <source>
        <strain evidence="8">UH-Tt-Lm1</strain>
    </source>
</reference>
<evidence type="ECO:0000256" key="7">
    <source>
        <dbReference type="ARBA" id="ARBA00035421"/>
    </source>
</evidence>
<dbReference type="Pfam" id="PF13741">
    <property type="entry name" value="MRP-S25"/>
    <property type="match status" value="2"/>
</dbReference>
<gene>
    <name evidence="8" type="ORF">BJ322DRAFT_1144822</name>
</gene>
<evidence type="ECO:0000313" key="9">
    <source>
        <dbReference type="Proteomes" id="UP000736335"/>
    </source>
</evidence>
<organism evidence="8 9">
    <name type="scientific">Thelephora terrestris</name>
    <dbReference type="NCBI Taxonomy" id="56493"/>
    <lineage>
        <taxon>Eukaryota</taxon>
        <taxon>Fungi</taxon>
        <taxon>Dikarya</taxon>
        <taxon>Basidiomycota</taxon>
        <taxon>Agaricomycotina</taxon>
        <taxon>Agaricomycetes</taxon>
        <taxon>Thelephorales</taxon>
        <taxon>Thelephoraceae</taxon>
        <taxon>Thelephora</taxon>
    </lineage>
</organism>
<keyword evidence="4" id="KW-0496">Mitochondrion</keyword>
<evidence type="ECO:0000313" key="8">
    <source>
        <dbReference type="EMBL" id="KAF9781197.1"/>
    </source>
</evidence>
<evidence type="ECO:0000256" key="4">
    <source>
        <dbReference type="ARBA" id="ARBA00023128"/>
    </source>
</evidence>
<sequence length="277" mass="31676">MVRRVASQVHKQASRLLKAGFLKREPAWFQAVLEHPPLPLPARAPPSRSEFDLPCTLRKPAAIAERPLEIAYLEDDLRKQFFRDHPFEAFRPTTLVEGGEIEDEHPVRGKAWTRLRQRTRNPKPEDAVRFALNLHQHHDMPLSRAYAASVAQFRSLRSEQEVANMIATLEAEYYGADFLPTETERGFNKEIKALETWHVDERYDQGAIAARKRWKAVVERVQPPVPWTAGQEYVRLWREGIRPNYSAALTGPVSITPAGLSPSAARDPDFMQVLQKS</sequence>
<dbReference type="GO" id="GO:0003735">
    <property type="term" value="F:structural constituent of ribosome"/>
    <property type="evidence" value="ECO:0007669"/>
    <property type="project" value="InterPro"/>
</dbReference>
<evidence type="ECO:0000256" key="2">
    <source>
        <dbReference type="ARBA" id="ARBA00009864"/>
    </source>
</evidence>
<protein>
    <recommendedName>
        <fullName evidence="6">Small ribosomal subunit protein mS23</fullName>
    </recommendedName>
    <alternativeName>
        <fullName evidence="7">37S ribosomal protein S25, mitochondrial</fullName>
    </alternativeName>
</protein>
<dbReference type="PANTHER" id="PTHR37799:SF1">
    <property type="entry name" value="SMALL RIBOSOMAL SUBUNIT PROTEIN MS23"/>
    <property type="match status" value="1"/>
</dbReference>
<dbReference type="PANTHER" id="PTHR37799">
    <property type="entry name" value="37S RIBOSOMAL PROTEIN S25, MITOCHONDRIAL"/>
    <property type="match status" value="1"/>
</dbReference>
<keyword evidence="5" id="KW-0687">Ribonucleoprotein</keyword>
<reference evidence="8" key="1">
    <citation type="journal article" date="2020" name="Nat. Commun.">
        <title>Large-scale genome sequencing of mycorrhizal fungi provides insights into the early evolution of symbiotic traits.</title>
        <authorList>
            <person name="Miyauchi S."/>
            <person name="Kiss E."/>
            <person name="Kuo A."/>
            <person name="Drula E."/>
            <person name="Kohler A."/>
            <person name="Sanchez-Garcia M."/>
            <person name="Morin E."/>
            <person name="Andreopoulos B."/>
            <person name="Barry K.W."/>
            <person name="Bonito G."/>
            <person name="Buee M."/>
            <person name="Carver A."/>
            <person name="Chen C."/>
            <person name="Cichocki N."/>
            <person name="Clum A."/>
            <person name="Culley D."/>
            <person name="Crous P.W."/>
            <person name="Fauchery L."/>
            <person name="Girlanda M."/>
            <person name="Hayes R.D."/>
            <person name="Keri Z."/>
            <person name="LaButti K."/>
            <person name="Lipzen A."/>
            <person name="Lombard V."/>
            <person name="Magnuson J."/>
            <person name="Maillard F."/>
            <person name="Murat C."/>
            <person name="Nolan M."/>
            <person name="Ohm R.A."/>
            <person name="Pangilinan J."/>
            <person name="Pereira M.F."/>
            <person name="Perotto S."/>
            <person name="Peter M."/>
            <person name="Pfister S."/>
            <person name="Riley R."/>
            <person name="Sitrit Y."/>
            <person name="Stielow J.B."/>
            <person name="Szollosi G."/>
            <person name="Zifcakova L."/>
            <person name="Stursova M."/>
            <person name="Spatafora J.W."/>
            <person name="Tedersoo L."/>
            <person name="Vaario L.M."/>
            <person name="Yamada A."/>
            <person name="Yan M."/>
            <person name="Wang P."/>
            <person name="Xu J."/>
            <person name="Bruns T."/>
            <person name="Baldrian P."/>
            <person name="Vilgalys R."/>
            <person name="Dunand C."/>
            <person name="Henrissat B."/>
            <person name="Grigoriev I.V."/>
            <person name="Hibbett D."/>
            <person name="Nagy L.G."/>
            <person name="Martin F.M."/>
        </authorList>
    </citation>
    <scope>NUCLEOTIDE SEQUENCE</scope>
    <source>
        <strain evidence="8">UH-Tt-Lm1</strain>
    </source>
</reference>